<organism evidence="3 4">
    <name type="scientific">Cladophialophora yegresii CBS 114405</name>
    <dbReference type="NCBI Taxonomy" id="1182544"/>
    <lineage>
        <taxon>Eukaryota</taxon>
        <taxon>Fungi</taxon>
        <taxon>Dikarya</taxon>
        <taxon>Ascomycota</taxon>
        <taxon>Pezizomycotina</taxon>
        <taxon>Eurotiomycetes</taxon>
        <taxon>Chaetothyriomycetidae</taxon>
        <taxon>Chaetothyriales</taxon>
        <taxon>Herpotrichiellaceae</taxon>
        <taxon>Cladophialophora</taxon>
    </lineage>
</organism>
<evidence type="ECO:0000256" key="2">
    <source>
        <dbReference type="ARBA" id="ARBA00023002"/>
    </source>
</evidence>
<dbReference type="InterPro" id="IPR002347">
    <property type="entry name" value="SDR_fam"/>
</dbReference>
<keyword evidence="2" id="KW-0560">Oxidoreductase</keyword>
<dbReference type="PANTHER" id="PTHR43180">
    <property type="entry name" value="3-OXOACYL-(ACYL-CARRIER-PROTEIN) REDUCTASE (AFU_ORTHOLOGUE AFUA_6G11210)"/>
    <property type="match status" value="1"/>
</dbReference>
<evidence type="ECO:0000256" key="1">
    <source>
        <dbReference type="ARBA" id="ARBA00006484"/>
    </source>
</evidence>
<dbReference type="Pfam" id="PF00106">
    <property type="entry name" value="adh_short"/>
    <property type="match status" value="2"/>
</dbReference>
<dbReference type="STRING" id="1182544.W9VES0"/>
<dbReference type="EMBL" id="AMGW01000007">
    <property type="protein sequence ID" value="EXJ53958.1"/>
    <property type="molecule type" value="Genomic_DNA"/>
</dbReference>
<dbReference type="VEuPathDB" id="FungiDB:A1O7_09295"/>
<dbReference type="GeneID" id="19183858"/>
<dbReference type="HOGENOM" id="CLU_010194_13_1_1"/>
<dbReference type="RefSeq" id="XP_007761473.1">
    <property type="nucleotide sequence ID" value="XM_007763283.1"/>
</dbReference>
<comment type="similarity">
    <text evidence="1">Belongs to the short-chain dehydrogenases/reductases (SDR) family.</text>
</comment>
<dbReference type="PANTHER" id="PTHR43180:SF33">
    <property type="entry name" value="15-HYDROXYPROSTAGLANDIN DEHYDROGENASE [NAD(+)]-LIKE"/>
    <property type="match status" value="1"/>
</dbReference>
<dbReference type="OrthoDB" id="37659at2759"/>
<dbReference type="Proteomes" id="UP000019473">
    <property type="component" value="Unassembled WGS sequence"/>
</dbReference>
<dbReference type="GO" id="GO:0016491">
    <property type="term" value="F:oxidoreductase activity"/>
    <property type="evidence" value="ECO:0007669"/>
    <property type="project" value="UniProtKB-KW"/>
</dbReference>
<dbReference type="PRINTS" id="PR00081">
    <property type="entry name" value="GDHRDH"/>
</dbReference>
<evidence type="ECO:0000313" key="4">
    <source>
        <dbReference type="Proteomes" id="UP000019473"/>
    </source>
</evidence>
<comment type="caution">
    <text evidence="3">The sequence shown here is derived from an EMBL/GenBank/DDBJ whole genome shotgun (WGS) entry which is preliminary data.</text>
</comment>
<dbReference type="AlphaFoldDB" id="W9VES0"/>
<dbReference type="eggNOG" id="KOG0725">
    <property type="taxonomic scope" value="Eukaryota"/>
</dbReference>
<proteinExistence type="inferred from homology"/>
<protein>
    <submittedName>
        <fullName evidence="3">Uncharacterized protein</fullName>
    </submittedName>
</protein>
<evidence type="ECO:0000313" key="3">
    <source>
        <dbReference type="EMBL" id="EXJ53958.1"/>
    </source>
</evidence>
<keyword evidence="4" id="KW-1185">Reference proteome</keyword>
<name>W9VES0_9EURO</name>
<dbReference type="SUPFAM" id="SSF51735">
    <property type="entry name" value="NAD(P)-binding Rossmann-fold domains"/>
    <property type="match status" value="1"/>
</dbReference>
<gene>
    <name evidence="3" type="ORF">A1O7_09295</name>
</gene>
<dbReference type="Gene3D" id="3.40.50.720">
    <property type="entry name" value="NAD(P)-binding Rossmann-like Domain"/>
    <property type="match status" value="1"/>
</dbReference>
<sequence>MSEVTLPPASVLTERLQDSKVVLVTGAASGIGFAAAQLFAQHGAKVILVDLASGRLKAAAEDIGHGCDFRACDVANWEQQVALFDWVKQTYGPPEIVCLNAGIDPELATSQTPSAKEKVVSNYLASELEPREDASEGGSQLKQPPTVVFDVNFYGVLYGIKLAVHHFPEGKGGRIVITGSAASQMGVVNQDVYVASKHALIGLMRSSAQRQELKDKNITVSMVAPWLTHTGLTANLPPEILHAFSTESSQPVDVAMGIAYLATAEKAEDVHGRCLWIRGKRCIEVEGAYEKWLGNLIASTST</sequence>
<dbReference type="InterPro" id="IPR036291">
    <property type="entry name" value="NAD(P)-bd_dom_sf"/>
</dbReference>
<accession>W9VES0</accession>
<reference evidence="3 4" key="1">
    <citation type="submission" date="2013-03" db="EMBL/GenBank/DDBJ databases">
        <title>The Genome Sequence of Cladophialophora yegresii CBS 114405.</title>
        <authorList>
            <consortium name="The Broad Institute Genomics Platform"/>
            <person name="Cuomo C."/>
            <person name="de Hoog S."/>
            <person name="Gorbushina A."/>
            <person name="Walker B."/>
            <person name="Young S.K."/>
            <person name="Zeng Q."/>
            <person name="Gargeya S."/>
            <person name="Fitzgerald M."/>
            <person name="Haas B."/>
            <person name="Abouelleil A."/>
            <person name="Allen A.W."/>
            <person name="Alvarado L."/>
            <person name="Arachchi H.M."/>
            <person name="Berlin A.M."/>
            <person name="Chapman S.B."/>
            <person name="Gainer-Dewar J."/>
            <person name="Goldberg J."/>
            <person name="Griggs A."/>
            <person name="Gujja S."/>
            <person name="Hansen M."/>
            <person name="Howarth C."/>
            <person name="Imamovic A."/>
            <person name="Ireland A."/>
            <person name="Larimer J."/>
            <person name="McCowan C."/>
            <person name="Murphy C."/>
            <person name="Pearson M."/>
            <person name="Poon T.W."/>
            <person name="Priest M."/>
            <person name="Roberts A."/>
            <person name="Saif S."/>
            <person name="Shea T."/>
            <person name="Sisk P."/>
            <person name="Sykes S."/>
            <person name="Wortman J."/>
            <person name="Nusbaum C."/>
            <person name="Birren B."/>
        </authorList>
    </citation>
    <scope>NUCLEOTIDE SEQUENCE [LARGE SCALE GENOMIC DNA]</scope>
    <source>
        <strain evidence="3 4">CBS 114405</strain>
    </source>
</reference>